<accession>Q54W18</accession>
<dbReference type="EMBL" id="AAFI02000035">
    <property type="protein sequence ID" value="EAL67454.2"/>
    <property type="molecule type" value="Genomic_DNA"/>
</dbReference>
<dbReference type="VEuPathDB" id="AmoebaDB:DDB_G0279965"/>
<evidence type="ECO:0000256" key="1">
    <source>
        <dbReference type="SAM" id="SignalP"/>
    </source>
</evidence>
<dbReference type="InterPro" id="IPR013549">
    <property type="entry name" value="DUF1731"/>
</dbReference>
<organism evidence="4 5">
    <name type="scientific">Dictyostelium discoideum</name>
    <name type="common">Social amoeba</name>
    <dbReference type="NCBI Taxonomy" id="44689"/>
    <lineage>
        <taxon>Eukaryota</taxon>
        <taxon>Amoebozoa</taxon>
        <taxon>Evosea</taxon>
        <taxon>Eumycetozoa</taxon>
        <taxon>Dictyostelia</taxon>
        <taxon>Dictyosteliales</taxon>
        <taxon>Dictyosteliaceae</taxon>
        <taxon>Dictyostelium</taxon>
    </lineage>
</organism>
<dbReference type="GeneID" id="8622317"/>
<dbReference type="AlphaFoldDB" id="Q54W18"/>
<dbReference type="InterPro" id="IPR001509">
    <property type="entry name" value="Epimerase_deHydtase"/>
</dbReference>
<dbReference type="Proteomes" id="UP000002195">
    <property type="component" value="Unassembled WGS sequence"/>
</dbReference>
<feature type="signal peptide" evidence="1">
    <location>
        <begin position="1"/>
        <end position="17"/>
    </location>
</feature>
<dbReference type="eggNOG" id="KOG3019">
    <property type="taxonomic scope" value="Eukaryota"/>
</dbReference>
<evidence type="ECO:0000313" key="4">
    <source>
        <dbReference type="EMBL" id="EAL67454.2"/>
    </source>
</evidence>
<dbReference type="OMA" id="YLPWIHI"/>
<protein>
    <submittedName>
        <fullName evidence="4">NAD-dependent epimerase/dehydratase family protein</fullName>
    </submittedName>
</protein>
<feature type="chain" id="PRO_5004250264" evidence="1">
    <location>
        <begin position="18"/>
        <end position="400"/>
    </location>
</feature>
<dbReference type="STRING" id="44689.Q54W18"/>
<sequence length="400" mass="44274">MKRFAAVLIGVSITGLAIPNINFNNSINNNNNNNNKNTKISRMNQNQNQNQNVKKVLISGASGFIGNALTKTLTEGNDNNSNTDTKYEIYKLVRKTPTSMYEIEWNPDKQFIDKESLESLQPDVVIHLAGENILGIWTEEKKRKILESRTKGTTTLCEALSSISNPPKVFISASGCTYYGSNVYDPVDEYSPKGSGFFSDVVEKWEQSCDPLRKHNQQILNQNTNSTISSNGEVEVVAGGGVGGVGTQSVKPTRIVNLRIGLVMDKAGGLLGSMYYPFLFGLGGVIGSGKQYLPWISLRDAIGVIKFAIENEQVQGPINVVSINPATNYEFTKTLGTVLNRPTIFWIPETPLRYLLGKDMSEETVLSSQRVLPRKLLDYGFRFQDTNLTATLDRIVNDKK</sequence>
<evidence type="ECO:0000259" key="2">
    <source>
        <dbReference type="Pfam" id="PF01370"/>
    </source>
</evidence>
<dbReference type="Pfam" id="PF01370">
    <property type="entry name" value="Epimerase"/>
    <property type="match status" value="1"/>
</dbReference>
<dbReference type="RefSeq" id="XP_641432.2">
    <property type="nucleotide sequence ID" value="XM_636340.2"/>
</dbReference>
<dbReference type="SUPFAM" id="SSF51735">
    <property type="entry name" value="NAD(P)-binding Rossmann-fold domains"/>
    <property type="match status" value="1"/>
</dbReference>
<evidence type="ECO:0000259" key="3">
    <source>
        <dbReference type="Pfam" id="PF08338"/>
    </source>
</evidence>
<keyword evidence="1" id="KW-0732">Signal</keyword>
<dbReference type="PANTHER" id="PTHR11092">
    <property type="entry name" value="SUGAR NUCLEOTIDE EPIMERASE RELATED"/>
    <property type="match status" value="1"/>
</dbReference>
<gene>
    <name evidence="4" type="ORF">DDB_G0279965</name>
</gene>
<dbReference type="SMR" id="Q54W18"/>
<dbReference type="PANTHER" id="PTHR11092:SF0">
    <property type="entry name" value="EPIMERASE FAMILY PROTEIN SDR39U1"/>
    <property type="match status" value="1"/>
</dbReference>
<dbReference type="KEGG" id="ddi:DDB_G0279965"/>
<keyword evidence="5" id="KW-1185">Reference proteome</keyword>
<dbReference type="FunCoup" id="Q54W18">
    <property type="interactions" value="12"/>
</dbReference>
<reference evidence="4 5" key="1">
    <citation type="journal article" date="2005" name="Nature">
        <title>The genome of the social amoeba Dictyostelium discoideum.</title>
        <authorList>
            <consortium name="The Dictyostelium discoideum Sequencing Consortium"/>
            <person name="Eichinger L."/>
            <person name="Pachebat J.A."/>
            <person name="Glockner G."/>
            <person name="Rajandream M.A."/>
            <person name="Sucgang R."/>
            <person name="Berriman M."/>
            <person name="Song J."/>
            <person name="Olsen R."/>
            <person name="Szafranski K."/>
            <person name="Xu Q."/>
            <person name="Tunggal B."/>
            <person name="Kummerfeld S."/>
            <person name="Madera M."/>
            <person name="Konfortov B.A."/>
            <person name="Rivero F."/>
            <person name="Bankier A.T."/>
            <person name="Lehmann R."/>
            <person name="Hamlin N."/>
            <person name="Davies R."/>
            <person name="Gaudet P."/>
            <person name="Fey P."/>
            <person name="Pilcher K."/>
            <person name="Chen G."/>
            <person name="Saunders D."/>
            <person name="Sodergren E."/>
            <person name="Davis P."/>
            <person name="Kerhornou A."/>
            <person name="Nie X."/>
            <person name="Hall N."/>
            <person name="Anjard C."/>
            <person name="Hemphill L."/>
            <person name="Bason N."/>
            <person name="Farbrother P."/>
            <person name="Desany B."/>
            <person name="Just E."/>
            <person name="Morio T."/>
            <person name="Rost R."/>
            <person name="Churcher C."/>
            <person name="Cooper J."/>
            <person name="Haydock S."/>
            <person name="van Driessche N."/>
            <person name="Cronin A."/>
            <person name="Goodhead I."/>
            <person name="Muzny D."/>
            <person name="Mourier T."/>
            <person name="Pain A."/>
            <person name="Lu M."/>
            <person name="Harper D."/>
            <person name="Lindsay R."/>
            <person name="Hauser H."/>
            <person name="James K."/>
            <person name="Quiles M."/>
            <person name="Madan Babu M."/>
            <person name="Saito T."/>
            <person name="Buchrieser C."/>
            <person name="Wardroper A."/>
            <person name="Felder M."/>
            <person name="Thangavelu M."/>
            <person name="Johnson D."/>
            <person name="Knights A."/>
            <person name="Loulseged H."/>
            <person name="Mungall K."/>
            <person name="Oliver K."/>
            <person name="Price C."/>
            <person name="Quail M.A."/>
            <person name="Urushihara H."/>
            <person name="Hernandez J."/>
            <person name="Rabbinowitsch E."/>
            <person name="Steffen D."/>
            <person name="Sanders M."/>
            <person name="Ma J."/>
            <person name="Kohara Y."/>
            <person name="Sharp S."/>
            <person name="Simmonds M."/>
            <person name="Spiegler S."/>
            <person name="Tivey A."/>
            <person name="Sugano S."/>
            <person name="White B."/>
            <person name="Walker D."/>
            <person name="Woodward J."/>
            <person name="Winckler T."/>
            <person name="Tanaka Y."/>
            <person name="Shaulsky G."/>
            <person name="Schleicher M."/>
            <person name="Weinstock G."/>
            <person name="Rosenthal A."/>
            <person name="Cox E.C."/>
            <person name="Chisholm R.L."/>
            <person name="Gibbs R."/>
            <person name="Loomis W.F."/>
            <person name="Platzer M."/>
            <person name="Kay R.R."/>
            <person name="Williams J."/>
            <person name="Dear P.H."/>
            <person name="Noegel A.A."/>
            <person name="Barrell B."/>
            <person name="Kuspa A."/>
        </authorList>
    </citation>
    <scope>NUCLEOTIDE SEQUENCE [LARGE SCALE GENOMIC DNA]</scope>
    <source>
        <strain evidence="4 5">AX4</strain>
    </source>
</reference>
<evidence type="ECO:0000313" key="5">
    <source>
        <dbReference type="Proteomes" id="UP000002195"/>
    </source>
</evidence>
<comment type="caution">
    <text evidence="4">The sequence shown here is derived from an EMBL/GenBank/DDBJ whole genome shotgun (WGS) entry which is preliminary data.</text>
</comment>
<dbReference type="Pfam" id="PF08338">
    <property type="entry name" value="DUF1731"/>
    <property type="match status" value="1"/>
</dbReference>
<dbReference type="PhylomeDB" id="Q54W18"/>
<dbReference type="HOGENOM" id="CLU_047373_0_2_1"/>
<dbReference type="InterPro" id="IPR036291">
    <property type="entry name" value="NAD(P)-bd_dom_sf"/>
</dbReference>
<dbReference type="PaxDb" id="44689-DDB0237673"/>
<dbReference type="dictyBase" id="DDB_G0279965"/>
<dbReference type="Gene3D" id="3.40.50.720">
    <property type="entry name" value="NAD(P)-binding Rossmann-like Domain"/>
    <property type="match status" value="1"/>
</dbReference>
<feature type="domain" description="DUF1731" evidence="3">
    <location>
        <begin position="347"/>
        <end position="394"/>
    </location>
</feature>
<name>Q54W18_DICDI</name>
<dbReference type="InParanoid" id="Q54W18"/>
<proteinExistence type="predicted"/>
<feature type="domain" description="NAD-dependent epimerase/dehydratase" evidence="2">
    <location>
        <begin position="56"/>
        <end position="191"/>
    </location>
</feature>